<dbReference type="Pfam" id="PF19910">
    <property type="entry name" value="DUF6383"/>
    <property type="match status" value="1"/>
</dbReference>
<accession>A0A8G2BV67</accession>
<evidence type="ECO:0000256" key="1">
    <source>
        <dbReference type="SAM" id="SignalP"/>
    </source>
</evidence>
<dbReference type="RefSeq" id="WP_103982567.1">
    <property type="nucleotide sequence ID" value="NZ_FNVS01000003.1"/>
</dbReference>
<keyword evidence="4" id="KW-1185">Reference proteome</keyword>
<evidence type="ECO:0000259" key="2">
    <source>
        <dbReference type="Pfam" id="PF19910"/>
    </source>
</evidence>
<gene>
    <name evidence="3" type="ORF">SAMN05444001_10356</name>
</gene>
<name>A0A8G2BV67_9BACT</name>
<evidence type="ECO:0000313" key="3">
    <source>
        <dbReference type="EMBL" id="SEF59527.1"/>
    </source>
</evidence>
<organism evidence="3 4">
    <name type="scientific">Parabacteroides chinchillae</name>
    <dbReference type="NCBI Taxonomy" id="871327"/>
    <lineage>
        <taxon>Bacteria</taxon>
        <taxon>Pseudomonadati</taxon>
        <taxon>Bacteroidota</taxon>
        <taxon>Bacteroidia</taxon>
        <taxon>Bacteroidales</taxon>
        <taxon>Tannerellaceae</taxon>
        <taxon>Parabacteroides</taxon>
    </lineage>
</organism>
<reference evidence="3 4" key="1">
    <citation type="submission" date="2016-10" db="EMBL/GenBank/DDBJ databases">
        <authorList>
            <person name="Varghese N."/>
            <person name="Submissions S."/>
        </authorList>
    </citation>
    <scope>NUCLEOTIDE SEQUENCE [LARGE SCALE GENOMIC DNA]</scope>
    <source>
        <strain evidence="3 4">DSM 29073</strain>
    </source>
</reference>
<dbReference type="Proteomes" id="UP000236725">
    <property type="component" value="Unassembled WGS sequence"/>
</dbReference>
<evidence type="ECO:0000313" key="4">
    <source>
        <dbReference type="Proteomes" id="UP000236725"/>
    </source>
</evidence>
<dbReference type="AlphaFoldDB" id="A0A8G2BV67"/>
<feature type="domain" description="DUF6383" evidence="2">
    <location>
        <begin position="878"/>
        <end position="950"/>
    </location>
</feature>
<dbReference type="InterPro" id="IPR045963">
    <property type="entry name" value="DUF6383"/>
</dbReference>
<feature type="signal peptide" evidence="1">
    <location>
        <begin position="1"/>
        <end position="22"/>
    </location>
</feature>
<proteinExistence type="predicted"/>
<sequence>MNKRFSTLLAAALVAGGLSASAQYVPTGGHATAIKPTVNYYHIQIKDAAVNSYLGATTRDGKDSLYLMSPVKGDFQNASALDSAMWQVDLSVETDSVFSFVNKITNAKLSFAKEGTGMVADGISKWAWKGTDGGYITNGSSFRLDTLSSDIKGIPAGTVILSKDGKFNDKVDGVVATEWMIVDAGTEVKLSADDLNSNDGGYFKLAFGAEVAGNVFTANKLEAVAVSGTQAKAANVANNEWVASNDGFTPSDSVMLRVIGAKGENSQWTGKANDTLFVVTDTLHYAPNGGSNWSAQSGYKFVLDTLTNETNEKAQLTAGSDTIAAEGRNISSYLFAFKVYKNRIAGDSLVIGSNASVTYEKDNEGHTDYIYKKGTQPVLVNVSTDNTGAKIVTTLGGTSAASLPLIEFPQGTKFTGLDATKKYFILYTGGNNKDKYYVVVPSADNEGAVKYEAAASPLVPSTQWAVKKLASGNYTIFNREFDGVKFLNGKAIYEAGDAGYKISADDKNTFKFVEVGATDEYVGYKYFKDADLANLSVSLNFNTTFGDDVPVYMKDKDSILYAAKGETAISFKLAKANAGAATYGDDLKRQSYILKEFLGNRVLGIDAAGNLKLTNRTKQYVANDIANRDTVAVLLRATSVANKYQLVVLKGKGQTTNDALTFESGVLGSDSLVATAGGTEGKLFTDKLGSLLTGSFSVEFPDLPDFVNVTKDKPAHMVIRSTANNSLAITMGAKGAALLKSTSDLKADSYSEDNLKMYVDTAKMTDAAKPTYYIRTTQGVDSEDVEAGVANYLSIKDGKVSFVAGKQFGLNGVDSLLVGNDKEYAPKAQFLFANTKTEGQYKIYNAASNKYLAQKNGVIVVADVDDAFPFTTEVVDTPTGNESTEANTISVVAGEGNVTVYGAAGKKVIVSNVLGQKTTIVATSDSEVIAAPQGVVIVAVEGEAAVKAVVK</sequence>
<feature type="chain" id="PRO_5034800273" description="DUF6383 domain-containing protein" evidence="1">
    <location>
        <begin position="23"/>
        <end position="951"/>
    </location>
</feature>
<comment type="caution">
    <text evidence="3">The sequence shown here is derived from an EMBL/GenBank/DDBJ whole genome shotgun (WGS) entry which is preliminary data.</text>
</comment>
<protein>
    <recommendedName>
        <fullName evidence="2">DUF6383 domain-containing protein</fullName>
    </recommendedName>
</protein>
<dbReference type="EMBL" id="FNVS01000003">
    <property type="protein sequence ID" value="SEF59527.1"/>
    <property type="molecule type" value="Genomic_DNA"/>
</dbReference>
<keyword evidence="1" id="KW-0732">Signal</keyword>